<feature type="region of interest" description="Disordered" evidence="4">
    <location>
        <begin position="1"/>
        <end position="23"/>
    </location>
</feature>
<proteinExistence type="inferred from homology"/>
<dbReference type="InterPro" id="IPR003593">
    <property type="entry name" value="AAA+_ATPase"/>
</dbReference>
<organism evidence="6 7">
    <name type="scientific">Leucocoprinus leucothites</name>
    <dbReference type="NCBI Taxonomy" id="201217"/>
    <lineage>
        <taxon>Eukaryota</taxon>
        <taxon>Fungi</taxon>
        <taxon>Dikarya</taxon>
        <taxon>Basidiomycota</taxon>
        <taxon>Agaricomycotina</taxon>
        <taxon>Agaricomycetes</taxon>
        <taxon>Agaricomycetidae</taxon>
        <taxon>Agaricales</taxon>
        <taxon>Agaricineae</taxon>
        <taxon>Agaricaceae</taxon>
        <taxon>Leucocoprinus</taxon>
    </lineage>
</organism>
<dbReference type="SMART" id="SM00382">
    <property type="entry name" value="AAA"/>
    <property type="match status" value="1"/>
</dbReference>
<dbReference type="InterPro" id="IPR003439">
    <property type="entry name" value="ABC_transporter-like_ATP-bd"/>
</dbReference>
<evidence type="ECO:0000313" key="7">
    <source>
        <dbReference type="Proteomes" id="UP000559027"/>
    </source>
</evidence>
<evidence type="ECO:0000259" key="5">
    <source>
        <dbReference type="PROSITE" id="PS50893"/>
    </source>
</evidence>
<feature type="compositionally biased region" description="Basic and acidic residues" evidence="4">
    <location>
        <begin position="14"/>
        <end position="23"/>
    </location>
</feature>
<keyword evidence="7" id="KW-1185">Reference proteome</keyword>
<dbReference type="EMBL" id="JAACJO010000019">
    <property type="protein sequence ID" value="KAF5348499.1"/>
    <property type="molecule type" value="Genomic_DNA"/>
</dbReference>
<gene>
    <name evidence="6" type="ORF">D9756_009641</name>
</gene>
<comment type="caution">
    <text evidence="6">The sequence shown here is derived from an EMBL/GenBank/DDBJ whole genome shotgun (WGS) entry which is preliminary data.</text>
</comment>
<protein>
    <recommendedName>
        <fullName evidence="5">ABC transporter domain-containing protein</fullName>
    </recommendedName>
</protein>
<dbReference type="Proteomes" id="UP000559027">
    <property type="component" value="Unassembled WGS sequence"/>
</dbReference>
<dbReference type="InterPro" id="IPR039421">
    <property type="entry name" value="Type_1_exporter"/>
</dbReference>
<evidence type="ECO:0000313" key="6">
    <source>
        <dbReference type="EMBL" id="KAF5348499.1"/>
    </source>
</evidence>
<comment type="similarity">
    <text evidence="3">Belongs to the ABC transporter superfamily. ABCB family. Heavy Metal importer (TC 3.A.1.210) subfamily.</text>
</comment>
<dbReference type="GO" id="GO:0042626">
    <property type="term" value="F:ATPase-coupled transmembrane transporter activity"/>
    <property type="evidence" value="ECO:0007669"/>
    <property type="project" value="TreeGrafter"/>
</dbReference>
<dbReference type="PANTHER" id="PTHR24221">
    <property type="entry name" value="ATP-BINDING CASSETTE SUB-FAMILY B"/>
    <property type="match status" value="1"/>
</dbReference>
<dbReference type="AlphaFoldDB" id="A0A8H5CUY5"/>
<dbReference type="PROSITE" id="PS50893">
    <property type="entry name" value="ABC_TRANSPORTER_2"/>
    <property type="match status" value="1"/>
</dbReference>
<dbReference type="SUPFAM" id="SSF52540">
    <property type="entry name" value="P-loop containing nucleoside triphosphate hydrolases"/>
    <property type="match status" value="1"/>
</dbReference>
<name>A0A8H5CUY5_9AGAR</name>
<dbReference type="Gene3D" id="3.40.50.300">
    <property type="entry name" value="P-loop containing nucleotide triphosphate hydrolases"/>
    <property type="match status" value="1"/>
</dbReference>
<sequence length="715" mass="80494">MDPKLASKNGDIPASKDDASKEKKYKTEQHGIWEILFMNEGHREQYLKLIQDFPKLFPSLYQLLLDIYSLSPELFPIFAFFQLWEGSREAIKMHFSSMLLRVIEQCLKEGVADYPAVINAVALRLGVAGLSSLFSWHSNRILRKLERRVTSHFQIRIMQAKLDGDLAHKNSRLSINLGPAAQTNVTADQAWRALEDILRYVSVVITVISQLALILHLSFHDNGGPFFALLCFLQPVVSTSISKSLWNEVCIARENNKDQQRMEALVTLIKAEYRQDVISNNLQRYILEEYQSASKRLGDVSAEPIWSVFRNSKSPAKQILLTFLGELPLVYCAALALRNPRHTSFASIAILQQSSAFLSRWVSFALGGSEGFRNSMKQIQDLYESSKETRDSVLNGTTSEKQATFEDATLRSGEGMEFELRNVSFSYPGSQVSKEALSNIDLKIKSGQFVVLVGANGSGKSTLLKMLCRLFQPTPSTSEDDKTADQILIDSVPAPSYSESSLRRTMAVLSQDNLIYPGFSLGQNIGMGYTPFLNDEECLHEVARKAGAEEVITRMKKGMDTLLDPLFNWYQFNVREKDNDHPLKKVLEEMERPTEVSGGEKQRIVAARTFMRFNSGKIRFLAVDEPSSALDAEGEELLLDNLLKERQGKTIIFVTHRFGKLTKHADLILCMKEGKIVESGTHKELIQIADGEYKKLYDIQASPFRDEPEAAPSSS</sequence>
<keyword evidence="1" id="KW-0547">Nucleotide-binding</keyword>
<evidence type="ECO:0000256" key="1">
    <source>
        <dbReference type="ARBA" id="ARBA00022741"/>
    </source>
</evidence>
<dbReference type="Pfam" id="PF00005">
    <property type="entry name" value="ABC_tran"/>
    <property type="match status" value="1"/>
</dbReference>
<dbReference type="OrthoDB" id="6500128at2759"/>
<evidence type="ECO:0000256" key="3">
    <source>
        <dbReference type="ARBA" id="ARBA00024363"/>
    </source>
</evidence>
<dbReference type="GO" id="GO:0005524">
    <property type="term" value="F:ATP binding"/>
    <property type="evidence" value="ECO:0007669"/>
    <property type="project" value="UniProtKB-KW"/>
</dbReference>
<feature type="domain" description="ABC transporter" evidence="5">
    <location>
        <begin position="418"/>
        <end position="698"/>
    </location>
</feature>
<dbReference type="PANTHER" id="PTHR24221:SF654">
    <property type="entry name" value="ATP-BINDING CASSETTE SUB-FAMILY B MEMBER 6"/>
    <property type="match status" value="1"/>
</dbReference>
<evidence type="ECO:0000256" key="2">
    <source>
        <dbReference type="ARBA" id="ARBA00022840"/>
    </source>
</evidence>
<dbReference type="InterPro" id="IPR027417">
    <property type="entry name" value="P-loop_NTPase"/>
</dbReference>
<reference evidence="6 7" key="1">
    <citation type="journal article" date="2020" name="ISME J.">
        <title>Uncovering the hidden diversity of litter-decomposition mechanisms in mushroom-forming fungi.</title>
        <authorList>
            <person name="Floudas D."/>
            <person name="Bentzer J."/>
            <person name="Ahren D."/>
            <person name="Johansson T."/>
            <person name="Persson P."/>
            <person name="Tunlid A."/>
        </authorList>
    </citation>
    <scope>NUCLEOTIDE SEQUENCE [LARGE SCALE GENOMIC DNA]</scope>
    <source>
        <strain evidence="6 7">CBS 146.42</strain>
    </source>
</reference>
<dbReference type="GO" id="GO:0016887">
    <property type="term" value="F:ATP hydrolysis activity"/>
    <property type="evidence" value="ECO:0007669"/>
    <property type="project" value="InterPro"/>
</dbReference>
<evidence type="ECO:0000256" key="4">
    <source>
        <dbReference type="SAM" id="MobiDB-lite"/>
    </source>
</evidence>
<accession>A0A8H5CUY5</accession>
<keyword evidence="2" id="KW-0067">ATP-binding</keyword>